<dbReference type="InterPro" id="IPR012338">
    <property type="entry name" value="Beta-lactam/transpept-like"/>
</dbReference>
<dbReference type="GO" id="GO:0043093">
    <property type="term" value="P:FtsZ-dependent cytokinesis"/>
    <property type="evidence" value="ECO:0007669"/>
    <property type="project" value="UniProtKB-UniRule"/>
</dbReference>
<dbReference type="GO" id="GO:0000917">
    <property type="term" value="P:division septum assembly"/>
    <property type="evidence" value="ECO:0007669"/>
    <property type="project" value="UniProtKB-KW"/>
</dbReference>
<evidence type="ECO:0000256" key="6">
    <source>
        <dbReference type="ARBA" id="ARBA00022670"/>
    </source>
</evidence>
<keyword evidence="9 16" id="KW-0133">Cell shape</keyword>
<dbReference type="InterPro" id="IPR001460">
    <property type="entry name" value="PCN-bd_Tpept"/>
</dbReference>
<comment type="pathway">
    <text evidence="16">Cell wall biogenesis; peptidoglycan biosynthesis.</text>
</comment>
<dbReference type="GO" id="GO:0009252">
    <property type="term" value="P:peptidoglycan biosynthetic process"/>
    <property type="evidence" value="ECO:0007669"/>
    <property type="project" value="UniProtKB-UniRule"/>
</dbReference>
<dbReference type="Gene3D" id="1.10.150.770">
    <property type="match status" value="1"/>
</dbReference>
<evidence type="ECO:0000259" key="18">
    <source>
        <dbReference type="Pfam" id="PF03717"/>
    </source>
</evidence>
<dbReference type="Pfam" id="PF00905">
    <property type="entry name" value="Transpeptidase"/>
    <property type="match status" value="1"/>
</dbReference>
<comment type="subcellular location">
    <subcellularLocation>
        <location evidence="1">Membrane</location>
    </subcellularLocation>
</comment>
<feature type="domain" description="Penicillin-binding protein transpeptidase" evidence="17">
    <location>
        <begin position="219"/>
        <end position="513"/>
    </location>
</feature>
<evidence type="ECO:0000256" key="2">
    <source>
        <dbReference type="ARBA" id="ARBA00022475"/>
    </source>
</evidence>
<keyword evidence="13 16" id="KW-0717">Septation</keyword>
<dbReference type="GO" id="GO:0008955">
    <property type="term" value="F:peptidoglycan glycosyltransferase activity"/>
    <property type="evidence" value="ECO:0007669"/>
    <property type="project" value="InterPro"/>
</dbReference>
<evidence type="ECO:0000313" key="19">
    <source>
        <dbReference type="EMBL" id="NQV65026.1"/>
    </source>
</evidence>
<dbReference type="Proteomes" id="UP000754644">
    <property type="component" value="Unassembled WGS sequence"/>
</dbReference>
<dbReference type="EC" id="3.4.16.4" evidence="16"/>
<keyword evidence="8 16" id="KW-0378">Hydrolase</keyword>
<dbReference type="Pfam" id="PF03717">
    <property type="entry name" value="PBP_dimer"/>
    <property type="match status" value="1"/>
</dbReference>
<dbReference type="GO" id="GO:0006508">
    <property type="term" value="P:proteolysis"/>
    <property type="evidence" value="ECO:0007669"/>
    <property type="project" value="UniProtKB-KW"/>
</dbReference>
<organism evidence="19 20">
    <name type="scientific">SAR86 cluster bacterium</name>
    <dbReference type="NCBI Taxonomy" id="2030880"/>
    <lineage>
        <taxon>Bacteria</taxon>
        <taxon>Pseudomonadati</taxon>
        <taxon>Pseudomonadota</taxon>
        <taxon>Gammaproteobacteria</taxon>
        <taxon>SAR86 cluster</taxon>
    </lineage>
</organism>
<dbReference type="InterPro" id="IPR050515">
    <property type="entry name" value="Beta-lactam/transpept"/>
</dbReference>
<dbReference type="SUPFAM" id="SSF56519">
    <property type="entry name" value="Penicillin binding protein dimerisation domain"/>
    <property type="match status" value="1"/>
</dbReference>
<evidence type="ECO:0000256" key="9">
    <source>
        <dbReference type="ARBA" id="ARBA00022960"/>
    </source>
</evidence>
<dbReference type="InterPro" id="IPR037532">
    <property type="entry name" value="FtsI_transpept"/>
</dbReference>
<keyword evidence="10 16" id="KW-0573">Peptidoglycan synthesis</keyword>
<evidence type="ECO:0000256" key="11">
    <source>
        <dbReference type="ARBA" id="ARBA00022989"/>
    </source>
</evidence>
<dbReference type="GO" id="GO:0008360">
    <property type="term" value="P:regulation of cell shape"/>
    <property type="evidence" value="ECO:0007669"/>
    <property type="project" value="UniProtKB-KW"/>
</dbReference>
<keyword evidence="14 16" id="KW-0131">Cell cycle</keyword>
<evidence type="ECO:0000259" key="17">
    <source>
        <dbReference type="Pfam" id="PF00905"/>
    </source>
</evidence>
<evidence type="ECO:0000256" key="12">
    <source>
        <dbReference type="ARBA" id="ARBA00023136"/>
    </source>
</evidence>
<dbReference type="GO" id="GO:0005886">
    <property type="term" value="C:plasma membrane"/>
    <property type="evidence" value="ECO:0007669"/>
    <property type="project" value="UniProtKB-UniRule"/>
</dbReference>
<evidence type="ECO:0000256" key="8">
    <source>
        <dbReference type="ARBA" id="ARBA00022801"/>
    </source>
</evidence>
<comment type="function">
    <text evidence="16">Catalyzes cross-linking of the peptidoglycan cell wall at the division septum.</text>
</comment>
<keyword evidence="12 16" id="KW-0472">Membrane</keyword>
<dbReference type="Gene3D" id="3.40.710.10">
    <property type="entry name" value="DD-peptidase/beta-lactamase superfamily"/>
    <property type="match status" value="1"/>
</dbReference>
<evidence type="ECO:0000256" key="16">
    <source>
        <dbReference type="HAMAP-Rule" id="MF_02080"/>
    </source>
</evidence>
<dbReference type="InterPro" id="IPR036138">
    <property type="entry name" value="PBP_dimer_sf"/>
</dbReference>
<evidence type="ECO:0000256" key="3">
    <source>
        <dbReference type="ARBA" id="ARBA00022519"/>
    </source>
</evidence>
<keyword evidence="11 16" id="KW-1133">Transmembrane helix</keyword>
<dbReference type="InterPro" id="IPR005311">
    <property type="entry name" value="PBP_dimer"/>
</dbReference>
<proteinExistence type="inferred from homology"/>
<gene>
    <name evidence="16" type="primary">ftsI</name>
    <name evidence="19" type="ORF">HQ497_06655</name>
</gene>
<keyword evidence="6 16" id="KW-0645">Protease</keyword>
<reference evidence="19" key="1">
    <citation type="submission" date="2020-05" db="EMBL/GenBank/DDBJ databases">
        <title>Sulfur intermediates as new biogeochemical hubs in an aquatic model microbial ecosystem.</title>
        <authorList>
            <person name="Vigneron A."/>
        </authorList>
    </citation>
    <scope>NUCLEOTIDE SEQUENCE</scope>
    <source>
        <strain evidence="19">Bin.250</strain>
    </source>
</reference>
<dbReference type="HAMAP" id="MF_02080">
    <property type="entry name" value="FtsI_transpept"/>
    <property type="match status" value="1"/>
</dbReference>
<dbReference type="Gene3D" id="3.30.450.330">
    <property type="match status" value="1"/>
</dbReference>
<comment type="catalytic activity">
    <reaction evidence="16">
        <text>Preferential cleavage: (Ac)2-L-Lys-D-Ala-|-D-Ala. Also transpeptidation of peptidyl-alanyl moieties that are N-acyl substituents of D-alanine.</text>
        <dbReference type="EC" id="3.4.16.4"/>
    </reaction>
</comment>
<keyword evidence="3 16" id="KW-0997">Cell inner membrane</keyword>
<evidence type="ECO:0000256" key="1">
    <source>
        <dbReference type="ARBA" id="ARBA00004370"/>
    </source>
</evidence>
<dbReference type="PANTHER" id="PTHR30627">
    <property type="entry name" value="PEPTIDOGLYCAN D,D-TRANSPEPTIDASE"/>
    <property type="match status" value="1"/>
</dbReference>
<protein>
    <recommendedName>
        <fullName evidence="16">Peptidoglycan D,D-transpeptidase FtsI</fullName>
        <ecNumber evidence="16">3.4.16.4</ecNumber>
    </recommendedName>
    <alternativeName>
        <fullName evidence="16">Penicillin-binding protein 3</fullName>
        <shortName evidence="16">PBP-3</shortName>
    </alternativeName>
</protein>
<dbReference type="SUPFAM" id="SSF56601">
    <property type="entry name" value="beta-lactamase/transpeptidase-like"/>
    <property type="match status" value="1"/>
</dbReference>
<name>A0A973A9R9_9GAMM</name>
<sequence length="531" mass="57816">MGTRVVFLHVFEKDFLQDQGDARTIRMERINAHRGMILDQKGKPMAVSSPVVSLWANPAELIASGEGMEQLALLLEVAPAEFNNRLEKNSQQTFVYLRRHLPPQVAEKILSYHIAGVYAEKEYHRFYPAGEVAAHVVGFTDINDKGQEGVELAYDDWLQGTPGKKKVLKNLYGDIVRDIKPILEASPGQNIELSVDLRLQYLAYRELKSAIQYNNAVSGSVVILDVATGAILALVNQPSYNPNNRLGLNLAAVRNRAVTDVFEPGSTVKPFTVATALQSGQYTPESTIDTSPGFVKVGSKTIPDPSNYGVLDLGGIIEKSSQVGITKLALSLNEYDVWEMFSAVGFGKSTDIGFPGERSGFLPSHRRWKDIERATFAYGYGLTVTPLQLASAYLTIASGGLKRQLSLVNNSAVSEVRVFEKKTADDVMRMLRRVTSKGTGSRAAMEAYTVAGKTGTVRKVGEDGYEDTRHMAFFAGITPAVNPRLVGVVMINEPKGKDYGGGAIAAPVFSKIMAGALRLLNVPPDDLDEAA</sequence>
<keyword evidence="4 16" id="KW-0132">Cell division</keyword>
<comment type="caution">
    <text evidence="19">The sequence shown here is derived from an EMBL/GenBank/DDBJ whole genome shotgun (WGS) entry which is preliminary data.</text>
</comment>
<evidence type="ECO:0000313" key="20">
    <source>
        <dbReference type="Proteomes" id="UP000754644"/>
    </source>
</evidence>
<evidence type="ECO:0000256" key="10">
    <source>
        <dbReference type="ARBA" id="ARBA00022984"/>
    </source>
</evidence>
<keyword evidence="15 16" id="KW-0961">Cell wall biogenesis/degradation</keyword>
<dbReference type="GO" id="GO:0009002">
    <property type="term" value="F:serine-type D-Ala-D-Ala carboxypeptidase activity"/>
    <property type="evidence" value="ECO:0007669"/>
    <property type="project" value="UniProtKB-UniRule"/>
</dbReference>
<keyword evidence="7 16" id="KW-0812">Transmembrane</keyword>
<keyword evidence="5 16" id="KW-0121">Carboxypeptidase</keyword>
<evidence type="ECO:0000256" key="15">
    <source>
        <dbReference type="ARBA" id="ARBA00023316"/>
    </source>
</evidence>
<evidence type="ECO:0000256" key="7">
    <source>
        <dbReference type="ARBA" id="ARBA00022692"/>
    </source>
</evidence>
<dbReference type="Gene3D" id="3.90.1310.10">
    <property type="entry name" value="Penicillin-binding protein 2a (Domain 2)"/>
    <property type="match status" value="1"/>
</dbReference>
<feature type="domain" description="Penicillin-binding protein dimerisation" evidence="18">
    <location>
        <begin position="30"/>
        <end position="178"/>
    </location>
</feature>
<dbReference type="EMBL" id="JABMOJ010000246">
    <property type="protein sequence ID" value="NQV65026.1"/>
    <property type="molecule type" value="Genomic_DNA"/>
</dbReference>
<dbReference type="GO" id="GO:0008658">
    <property type="term" value="F:penicillin binding"/>
    <property type="evidence" value="ECO:0007669"/>
    <property type="project" value="InterPro"/>
</dbReference>
<evidence type="ECO:0000256" key="5">
    <source>
        <dbReference type="ARBA" id="ARBA00022645"/>
    </source>
</evidence>
<feature type="active site" description="Acyl-ester intermediate" evidence="16">
    <location>
        <position position="266"/>
    </location>
</feature>
<evidence type="ECO:0000256" key="13">
    <source>
        <dbReference type="ARBA" id="ARBA00023210"/>
    </source>
</evidence>
<evidence type="ECO:0000256" key="4">
    <source>
        <dbReference type="ARBA" id="ARBA00022618"/>
    </source>
</evidence>
<keyword evidence="2 16" id="KW-1003">Cell membrane</keyword>
<dbReference type="PANTHER" id="PTHR30627:SF1">
    <property type="entry name" value="PEPTIDOGLYCAN D,D-TRANSPEPTIDASE FTSI"/>
    <property type="match status" value="1"/>
</dbReference>
<accession>A0A973A9R9</accession>
<evidence type="ECO:0000256" key="14">
    <source>
        <dbReference type="ARBA" id="ARBA00023306"/>
    </source>
</evidence>
<dbReference type="GO" id="GO:0071555">
    <property type="term" value="P:cell wall organization"/>
    <property type="evidence" value="ECO:0007669"/>
    <property type="project" value="UniProtKB-KW"/>
</dbReference>
<comment type="similarity">
    <text evidence="16">Belongs to the transpeptidase family. FtsI subfamily.</text>
</comment>
<dbReference type="AlphaFoldDB" id="A0A973A9R9"/>